<accession>A0A3A1Y4K9</accession>
<dbReference type="AlphaFoldDB" id="A0A3A1Y4K9"/>
<evidence type="ECO:0008006" key="4">
    <source>
        <dbReference type="Google" id="ProtNLM"/>
    </source>
</evidence>
<feature type="compositionally biased region" description="Polar residues" evidence="1">
    <location>
        <begin position="255"/>
        <end position="267"/>
    </location>
</feature>
<feature type="region of interest" description="Disordered" evidence="1">
    <location>
        <begin position="255"/>
        <end position="281"/>
    </location>
</feature>
<evidence type="ECO:0000313" key="2">
    <source>
        <dbReference type="EMBL" id="RIY32505.1"/>
    </source>
</evidence>
<dbReference type="Proteomes" id="UP000265964">
    <property type="component" value="Unassembled WGS sequence"/>
</dbReference>
<sequence length="281" mass="31465">MRRFKSLIWALVLGFLVVGCNKEVVTSNDAPENKSNRLTNNIRLHLDENYVVDEYVNLNQEQVDEFYKNIQITPIVTLADIYKDGKLHLSYAIKNIGTQPIEKVFLKAIVNFKINSVGAIDSATDKDQDNSEVDDSSSTESNVDDITEASTQFFLIVPIIFDQSYKLTDVTSYDLNAYSPALTVAQAPNYLLPGQAITITLDYNLHGLDSLFLVPQFIRNSSPQNYIFNGFFTIPRYLETIDSKFIDTRDFPLSNVTEDTEQPTTEQVAPDSGAPVPATGN</sequence>
<comment type="caution">
    <text evidence="2">The sequence shown here is derived from an EMBL/GenBank/DDBJ whole genome shotgun (WGS) entry which is preliminary data.</text>
</comment>
<protein>
    <recommendedName>
        <fullName evidence="4">Lipoprotein</fullName>
    </recommendedName>
</protein>
<dbReference type="RefSeq" id="WP_119535212.1">
    <property type="nucleotide sequence ID" value="NZ_NRJF01000228.1"/>
</dbReference>
<dbReference type="OrthoDB" id="5678260at2"/>
<dbReference type="EMBL" id="NRJF01000228">
    <property type="protein sequence ID" value="RIY32505.1"/>
    <property type="molecule type" value="Genomic_DNA"/>
</dbReference>
<dbReference type="PROSITE" id="PS51257">
    <property type="entry name" value="PROKAR_LIPOPROTEIN"/>
    <property type="match status" value="1"/>
</dbReference>
<feature type="compositionally biased region" description="Acidic residues" evidence="1">
    <location>
        <begin position="130"/>
        <end position="143"/>
    </location>
</feature>
<keyword evidence="3" id="KW-1185">Reference proteome</keyword>
<organism evidence="2 3">
    <name type="scientific">Psittacicella gerlachiana</name>
    <dbReference type="NCBI Taxonomy" id="2028574"/>
    <lineage>
        <taxon>Bacteria</taxon>
        <taxon>Pseudomonadati</taxon>
        <taxon>Pseudomonadota</taxon>
        <taxon>Gammaproteobacteria</taxon>
        <taxon>Pasteurellales</taxon>
        <taxon>Psittacicellaceae</taxon>
        <taxon>Psittacicella</taxon>
    </lineage>
</organism>
<gene>
    <name evidence="2" type="ORF">CKF59_06915</name>
</gene>
<reference evidence="2 3" key="1">
    <citation type="submission" date="2017-08" db="EMBL/GenBank/DDBJ databases">
        <title>Reclassification of Bisgaard taxon 37 and 44.</title>
        <authorList>
            <person name="Christensen H."/>
        </authorList>
    </citation>
    <scope>NUCLEOTIDE SEQUENCE [LARGE SCALE GENOMIC DNA]</scope>
    <source>
        <strain evidence="2 3">EEAB3T1</strain>
    </source>
</reference>
<proteinExistence type="predicted"/>
<evidence type="ECO:0000313" key="3">
    <source>
        <dbReference type="Proteomes" id="UP000265964"/>
    </source>
</evidence>
<feature type="region of interest" description="Disordered" evidence="1">
    <location>
        <begin position="124"/>
        <end position="143"/>
    </location>
</feature>
<name>A0A3A1Y4K9_9GAMM</name>
<evidence type="ECO:0000256" key="1">
    <source>
        <dbReference type="SAM" id="MobiDB-lite"/>
    </source>
</evidence>